<dbReference type="PANTHER" id="PTHR11236">
    <property type="entry name" value="AMINOBENZOATE/ANTHRANILATE SYNTHASE"/>
    <property type="match status" value="1"/>
</dbReference>
<keyword evidence="2" id="KW-0032">Aminotransferase</keyword>
<protein>
    <submittedName>
        <fullName evidence="2">Para-aminobenzoate synthetase component 1</fullName>
        <ecNumber evidence="2">2.6.1.85</ecNumber>
    </submittedName>
</protein>
<dbReference type="SUPFAM" id="SSF56322">
    <property type="entry name" value="ADC synthase"/>
    <property type="match status" value="1"/>
</dbReference>
<dbReference type="RefSeq" id="WP_167275031.1">
    <property type="nucleotide sequence ID" value="NZ_JAASQJ010000005.1"/>
</dbReference>
<comment type="caution">
    <text evidence="2">The sequence shown here is derived from an EMBL/GenBank/DDBJ whole genome shotgun (WGS) entry which is preliminary data.</text>
</comment>
<dbReference type="GO" id="GO:0046820">
    <property type="term" value="F:4-amino-4-deoxychorismate synthase activity"/>
    <property type="evidence" value="ECO:0007669"/>
    <property type="project" value="UniProtKB-EC"/>
</dbReference>
<keyword evidence="2" id="KW-0808">Transferase</keyword>
<proteinExistence type="predicted"/>
<dbReference type="Gene3D" id="3.60.120.10">
    <property type="entry name" value="Anthranilate synthase"/>
    <property type="match status" value="1"/>
</dbReference>
<evidence type="ECO:0000259" key="1">
    <source>
        <dbReference type="Pfam" id="PF00425"/>
    </source>
</evidence>
<organism evidence="2 3">
    <name type="scientific">Dyadobacter arcticus</name>
    <dbReference type="NCBI Taxonomy" id="1078754"/>
    <lineage>
        <taxon>Bacteria</taxon>
        <taxon>Pseudomonadati</taxon>
        <taxon>Bacteroidota</taxon>
        <taxon>Cytophagia</taxon>
        <taxon>Cytophagales</taxon>
        <taxon>Spirosomataceae</taxon>
        <taxon>Dyadobacter</taxon>
    </lineage>
</organism>
<feature type="domain" description="Chorismate-utilising enzyme C-terminal" evidence="1">
    <location>
        <begin position="77"/>
        <end position="321"/>
    </location>
</feature>
<dbReference type="EMBL" id="JAASQJ010000005">
    <property type="protein sequence ID" value="NIJ55346.1"/>
    <property type="molecule type" value="Genomic_DNA"/>
</dbReference>
<dbReference type="InterPro" id="IPR019999">
    <property type="entry name" value="Anth_synth_I-like"/>
</dbReference>
<evidence type="ECO:0000313" key="2">
    <source>
        <dbReference type="EMBL" id="NIJ55346.1"/>
    </source>
</evidence>
<dbReference type="Proteomes" id="UP001179181">
    <property type="component" value="Unassembled WGS sequence"/>
</dbReference>
<name>A0ABX0UQS6_9BACT</name>
<sequence length="334" mass="38313">MKDTVHNFVGNLNEWGKSNTPFLFFVDYKFENPIAWKLEDVDPTSIQFDFNGFTNHYLLAKEELSQDYYFHRRPISFEEYQIKFDYVIRNLKAGNSFLVNLSVPTAISTNLTLSEIYTNSEALYRLWYKNDFVCFSPEIFVRINGNRISSFPMKGTIDASIPNAEQVIMSDLKEAAEHATIVDLIRNDLSMVAEKVWVEKYRYIDRIETNDKTLLQVSSEISGILPESFRGKYGDLLLRLLPAGSITGAPKPSTLKIIEEAEGYDRGYYTGVMGYFDGENFESAVMIRFIENQQDSLIFKSGGGITALSNAQNEYQELIDKVYLPFSHVPHTVY</sequence>
<dbReference type="PANTHER" id="PTHR11236:SF50">
    <property type="entry name" value="AMINODEOXYCHORISMATE SYNTHASE COMPONENT 1"/>
    <property type="match status" value="1"/>
</dbReference>
<dbReference type="PRINTS" id="PR00095">
    <property type="entry name" value="ANTSNTHASEI"/>
</dbReference>
<evidence type="ECO:0000313" key="3">
    <source>
        <dbReference type="Proteomes" id="UP001179181"/>
    </source>
</evidence>
<dbReference type="InterPro" id="IPR005801">
    <property type="entry name" value="ADC_synthase"/>
</dbReference>
<reference evidence="2 3" key="1">
    <citation type="submission" date="2020-03" db="EMBL/GenBank/DDBJ databases">
        <title>Genomic Encyclopedia of Type Strains, Phase IV (KMG-IV): sequencing the most valuable type-strain genomes for metagenomic binning, comparative biology and taxonomic classification.</title>
        <authorList>
            <person name="Goeker M."/>
        </authorList>
    </citation>
    <scope>NUCLEOTIDE SEQUENCE [LARGE SCALE GENOMIC DNA]</scope>
    <source>
        <strain evidence="2 3">DSM 102865</strain>
    </source>
</reference>
<keyword evidence="3" id="KW-1185">Reference proteome</keyword>
<dbReference type="NCBIfam" id="NF005486">
    <property type="entry name" value="PRK07093.1"/>
    <property type="match status" value="1"/>
</dbReference>
<accession>A0ABX0UQS6</accession>
<gene>
    <name evidence="2" type="ORF">FHS68_004535</name>
</gene>
<dbReference type="InterPro" id="IPR015890">
    <property type="entry name" value="Chorismate_C"/>
</dbReference>
<dbReference type="Pfam" id="PF00425">
    <property type="entry name" value="Chorismate_bind"/>
    <property type="match status" value="1"/>
</dbReference>
<dbReference type="EC" id="2.6.1.85" evidence="2"/>